<name>A0ABV6C881_9GAMM</name>
<dbReference type="RefSeq" id="WP_385876275.1">
    <property type="nucleotide sequence ID" value="NZ_JBHLXE010000036.1"/>
</dbReference>
<dbReference type="EMBL" id="JBHLXE010000036">
    <property type="protein sequence ID" value="MFC0179180.1"/>
    <property type="molecule type" value="Genomic_DNA"/>
</dbReference>
<comment type="caution">
    <text evidence="1">The sequence shown here is derived from an EMBL/GenBank/DDBJ whole genome shotgun (WGS) entry which is preliminary data.</text>
</comment>
<evidence type="ECO:0008006" key="3">
    <source>
        <dbReference type="Google" id="ProtNLM"/>
    </source>
</evidence>
<dbReference type="Proteomes" id="UP001589758">
    <property type="component" value="Unassembled WGS sequence"/>
</dbReference>
<evidence type="ECO:0000313" key="1">
    <source>
        <dbReference type="EMBL" id="MFC0179180.1"/>
    </source>
</evidence>
<organism evidence="1 2">
    <name type="scientific">Thorsellia kenyensis</name>
    <dbReference type="NCBI Taxonomy" id="1549888"/>
    <lineage>
        <taxon>Bacteria</taxon>
        <taxon>Pseudomonadati</taxon>
        <taxon>Pseudomonadota</taxon>
        <taxon>Gammaproteobacteria</taxon>
        <taxon>Enterobacterales</taxon>
        <taxon>Thorselliaceae</taxon>
        <taxon>Thorsellia</taxon>
    </lineage>
</organism>
<keyword evidence="2" id="KW-1185">Reference proteome</keyword>
<sequence length="56" mass="6455">MDYHPGGDNAIHQSDYWKVYRNGEVQGRIGYGSFTNYDLITDSPVYVDRVLMNTPK</sequence>
<proteinExistence type="predicted"/>
<evidence type="ECO:0000313" key="2">
    <source>
        <dbReference type="Proteomes" id="UP001589758"/>
    </source>
</evidence>
<protein>
    <recommendedName>
        <fullName evidence="3">Cytochrome b5 heme-binding domain-containing protein</fullName>
    </recommendedName>
</protein>
<accession>A0ABV6C881</accession>
<gene>
    <name evidence="1" type="ORF">ACFFIT_03545</name>
</gene>
<reference evidence="1 2" key="1">
    <citation type="submission" date="2024-09" db="EMBL/GenBank/DDBJ databases">
        <authorList>
            <person name="Sun Q."/>
            <person name="Mori K."/>
        </authorList>
    </citation>
    <scope>NUCLEOTIDE SEQUENCE [LARGE SCALE GENOMIC DNA]</scope>
    <source>
        <strain evidence="1 2">CCM 8545</strain>
    </source>
</reference>